<organism evidence="1">
    <name type="scientific">marine sediment metagenome</name>
    <dbReference type="NCBI Taxonomy" id="412755"/>
    <lineage>
        <taxon>unclassified sequences</taxon>
        <taxon>metagenomes</taxon>
        <taxon>ecological metagenomes</taxon>
    </lineage>
</organism>
<evidence type="ECO:0000313" key="1">
    <source>
        <dbReference type="EMBL" id="KKL20227.1"/>
    </source>
</evidence>
<protein>
    <submittedName>
        <fullName evidence="1">Uncharacterized protein</fullName>
    </submittedName>
</protein>
<name>A0A0F9C1Y4_9ZZZZ</name>
<reference evidence="1" key="1">
    <citation type="journal article" date="2015" name="Nature">
        <title>Complex archaea that bridge the gap between prokaryotes and eukaryotes.</title>
        <authorList>
            <person name="Spang A."/>
            <person name="Saw J.H."/>
            <person name="Jorgensen S.L."/>
            <person name="Zaremba-Niedzwiedzka K."/>
            <person name="Martijn J."/>
            <person name="Lind A.E."/>
            <person name="van Eijk R."/>
            <person name="Schleper C."/>
            <person name="Guy L."/>
            <person name="Ettema T.J."/>
        </authorList>
    </citation>
    <scope>NUCLEOTIDE SEQUENCE</scope>
</reference>
<dbReference type="EMBL" id="LAZR01038180">
    <property type="protein sequence ID" value="KKL20227.1"/>
    <property type="molecule type" value="Genomic_DNA"/>
</dbReference>
<dbReference type="AlphaFoldDB" id="A0A0F9C1Y4"/>
<proteinExistence type="predicted"/>
<comment type="caution">
    <text evidence="1">The sequence shown here is derived from an EMBL/GenBank/DDBJ whole genome shotgun (WGS) entry which is preliminary data.</text>
</comment>
<sequence>MAKFLTLTTEDEKLIHLRASAIMLVAAPWQRSCDDVWIREVLLTNGTWQQILDTPENMRLLLDESDD</sequence>
<accession>A0A0F9C1Y4</accession>
<gene>
    <name evidence="1" type="ORF">LCGC14_2457590</name>
</gene>